<evidence type="ECO:0000313" key="1">
    <source>
        <dbReference type="EMBL" id="KAJ8928796.1"/>
    </source>
</evidence>
<reference evidence="1" key="1">
    <citation type="journal article" date="2023" name="Insect Mol. Biol.">
        <title>Genome sequencing provides insights into the evolution of gene families encoding plant cell wall-degrading enzymes in longhorned beetles.</title>
        <authorList>
            <person name="Shin N.R."/>
            <person name="Okamura Y."/>
            <person name="Kirsch R."/>
            <person name="Pauchet Y."/>
        </authorList>
    </citation>
    <scope>NUCLEOTIDE SEQUENCE</scope>
    <source>
        <strain evidence="1">RBIC_L_NR</strain>
    </source>
</reference>
<dbReference type="Proteomes" id="UP001162156">
    <property type="component" value="Unassembled WGS sequence"/>
</dbReference>
<sequence>MLVENKVPNLNINEDINKTVKDFSNILLSAAEESIGKTKYVKNRKPVPWWNTECERAIKESKQALNRYKKHKTSENLLIFKNMRSRTRFIIKKTKKKSRGLTTYRTSTALLP</sequence>
<evidence type="ECO:0000313" key="2">
    <source>
        <dbReference type="Proteomes" id="UP001162156"/>
    </source>
</evidence>
<organism evidence="1 2">
    <name type="scientific">Rhamnusium bicolor</name>
    <dbReference type="NCBI Taxonomy" id="1586634"/>
    <lineage>
        <taxon>Eukaryota</taxon>
        <taxon>Metazoa</taxon>
        <taxon>Ecdysozoa</taxon>
        <taxon>Arthropoda</taxon>
        <taxon>Hexapoda</taxon>
        <taxon>Insecta</taxon>
        <taxon>Pterygota</taxon>
        <taxon>Neoptera</taxon>
        <taxon>Endopterygota</taxon>
        <taxon>Coleoptera</taxon>
        <taxon>Polyphaga</taxon>
        <taxon>Cucujiformia</taxon>
        <taxon>Chrysomeloidea</taxon>
        <taxon>Cerambycidae</taxon>
        <taxon>Lepturinae</taxon>
        <taxon>Rhagiini</taxon>
        <taxon>Rhamnusium</taxon>
    </lineage>
</organism>
<name>A0AAV8WSR4_9CUCU</name>
<keyword evidence="2" id="KW-1185">Reference proteome</keyword>
<gene>
    <name evidence="1" type="ORF">NQ314_018589</name>
</gene>
<dbReference type="EMBL" id="JANEYF010005257">
    <property type="protein sequence ID" value="KAJ8928796.1"/>
    <property type="molecule type" value="Genomic_DNA"/>
</dbReference>
<protein>
    <submittedName>
        <fullName evidence="1">Uncharacterized protein</fullName>
    </submittedName>
</protein>
<dbReference type="AlphaFoldDB" id="A0AAV8WSR4"/>
<comment type="caution">
    <text evidence="1">The sequence shown here is derived from an EMBL/GenBank/DDBJ whole genome shotgun (WGS) entry which is preliminary data.</text>
</comment>
<proteinExistence type="predicted"/>
<accession>A0AAV8WSR4</accession>